<dbReference type="GO" id="GO:0003677">
    <property type="term" value="F:DNA binding"/>
    <property type="evidence" value="ECO:0007669"/>
    <property type="project" value="InterPro"/>
</dbReference>
<proteinExistence type="predicted"/>
<dbReference type="EMBL" id="CP033578">
    <property type="protein sequence ID" value="AYV24393.1"/>
    <property type="molecule type" value="Genomic_DNA"/>
</dbReference>
<dbReference type="PROSITE" id="PS50943">
    <property type="entry name" value="HTH_CROC1"/>
    <property type="match status" value="1"/>
</dbReference>
<gene>
    <name evidence="2" type="ORF">ECB94_24370</name>
</gene>
<dbReference type="CDD" id="cd00093">
    <property type="entry name" value="HTH_XRE"/>
    <property type="match status" value="1"/>
</dbReference>
<reference evidence="2 3" key="1">
    <citation type="submission" date="2018-11" db="EMBL/GenBank/DDBJ databases">
        <title>Complete Genome Sequence of Vbrio mediterranei 117-T6: a Potential Pathogen Bacteria Isolated from the Conchocelis of Pyropia.</title>
        <authorList>
            <person name="Liu Q."/>
        </authorList>
    </citation>
    <scope>NUCLEOTIDE SEQUENCE [LARGE SCALE GENOMIC DNA]</scope>
    <source>
        <strain evidence="2 3">117-T6</strain>
    </source>
</reference>
<evidence type="ECO:0000313" key="3">
    <source>
        <dbReference type="Proteomes" id="UP000279760"/>
    </source>
</evidence>
<evidence type="ECO:0000259" key="1">
    <source>
        <dbReference type="PROSITE" id="PS50943"/>
    </source>
</evidence>
<dbReference type="Proteomes" id="UP000279760">
    <property type="component" value="Chromosome 2"/>
</dbReference>
<dbReference type="AlphaFoldDB" id="A0A3G4VHX4"/>
<feature type="domain" description="HTH cro/C1-type" evidence="1">
    <location>
        <begin position="15"/>
        <end position="66"/>
    </location>
</feature>
<dbReference type="SUPFAM" id="SSF47413">
    <property type="entry name" value="lambda repressor-like DNA-binding domains"/>
    <property type="match status" value="1"/>
</dbReference>
<organism evidence="2 3">
    <name type="scientific">Vibrio mediterranei</name>
    <dbReference type="NCBI Taxonomy" id="689"/>
    <lineage>
        <taxon>Bacteria</taxon>
        <taxon>Pseudomonadati</taxon>
        <taxon>Pseudomonadota</taxon>
        <taxon>Gammaproteobacteria</taxon>
        <taxon>Vibrionales</taxon>
        <taxon>Vibrionaceae</taxon>
        <taxon>Vibrio</taxon>
    </lineage>
</organism>
<evidence type="ECO:0000313" key="2">
    <source>
        <dbReference type="EMBL" id="AYV24393.1"/>
    </source>
</evidence>
<name>A0A3G4VHX4_9VIBR</name>
<dbReference type="Gene3D" id="1.10.260.40">
    <property type="entry name" value="lambda repressor-like DNA-binding domains"/>
    <property type="match status" value="1"/>
</dbReference>
<dbReference type="InterPro" id="IPR001387">
    <property type="entry name" value="Cro/C1-type_HTH"/>
</dbReference>
<protein>
    <recommendedName>
        <fullName evidence="1">HTH cro/C1-type domain-containing protein</fullName>
    </recommendedName>
</protein>
<dbReference type="InterPro" id="IPR010982">
    <property type="entry name" value="Lambda_DNA-bd_dom_sf"/>
</dbReference>
<accession>A0A3G4VHX4</accession>
<dbReference type="SMART" id="SM00530">
    <property type="entry name" value="HTH_XRE"/>
    <property type="match status" value="1"/>
</dbReference>
<dbReference type="RefSeq" id="WP_124941940.1">
    <property type="nucleotide sequence ID" value="NZ_CP033578.1"/>
</dbReference>
<sequence>MSFPPKSAVDVFALLKEKHNLSTRELARSIGVSHGGLAMVLCGNTRLSPKLAMRLCCFFALDIDSILEAQAKYEAWQVKQDGLSIEATLTEVLENRQENK</sequence>